<dbReference type="Gene3D" id="1.25.40.10">
    <property type="entry name" value="Tetratricopeptide repeat domain"/>
    <property type="match status" value="1"/>
</dbReference>
<dbReference type="SMART" id="SM00671">
    <property type="entry name" value="SEL1"/>
    <property type="match status" value="2"/>
</dbReference>
<evidence type="ECO:0000313" key="4">
    <source>
        <dbReference type="Proteomes" id="UP000266841"/>
    </source>
</evidence>
<dbReference type="OrthoDB" id="2247385at2759"/>
<evidence type="ECO:0000259" key="2">
    <source>
        <dbReference type="PROSITE" id="PS50089"/>
    </source>
</evidence>
<comment type="caution">
    <text evidence="3">The sequence shown here is derived from an EMBL/GenBank/DDBJ whole genome shotgun (WGS) entry which is preliminary data.</text>
</comment>
<keyword evidence="1" id="KW-0862">Zinc</keyword>
<dbReference type="InterPro" id="IPR052945">
    <property type="entry name" value="Mitotic_Regulator"/>
</dbReference>
<protein>
    <recommendedName>
        <fullName evidence="2">RING-type domain-containing protein</fullName>
    </recommendedName>
</protein>
<dbReference type="Proteomes" id="UP000266841">
    <property type="component" value="Unassembled WGS sequence"/>
</dbReference>
<dbReference type="InterPro" id="IPR006597">
    <property type="entry name" value="Sel1-like"/>
</dbReference>
<keyword evidence="4" id="KW-1185">Reference proteome</keyword>
<dbReference type="InterPro" id="IPR013083">
    <property type="entry name" value="Znf_RING/FYVE/PHD"/>
</dbReference>
<keyword evidence="1" id="KW-0863">Zinc-finger</keyword>
<dbReference type="PANTHER" id="PTHR43628">
    <property type="entry name" value="ACTIVATOR OF C KINASE PROTEIN 1-RELATED"/>
    <property type="match status" value="1"/>
</dbReference>
<accession>K0RK83</accession>
<dbReference type="InterPro" id="IPR011990">
    <property type="entry name" value="TPR-like_helical_dom_sf"/>
</dbReference>
<sequence>MGGGRTSGRVDGLQGLLSVDAASGSGQPRLWQEAGKRVRALDERKVPHVLSHHITTTASTSRQDMSNEAAAAVADSANVEPAGLGVAQNLQRQLMTSGHERPEEDACPICFDLIELPMNKHSSMNVCCVKMVCDGCILAARQQGMNDRCPFCRTPIPDNDASNLVMLQKRVSKEDAEAIAYLGDSYYHGGLGLAKDVHRAIELWTEAAELGSMGAHYQLGRSYYYGDGVDEDQPRGIRHWQKAAKKGNVVE</sequence>
<keyword evidence="1" id="KW-0479">Metal-binding</keyword>
<dbReference type="AlphaFoldDB" id="K0RK83"/>
<dbReference type="PROSITE" id="PS50089">
    <property type="entry name" value="ZF_RING_2"/>
    <property type="match status" value="1"/>
</dbReference>
<proteinExistence type="predicted"/>
<organism evidence="3 4">
    <name type="scientific">Thalassiosira oceanica</name>
    <name type="common">Marine diatom</name>
    <dbReference type="NCBI Taxonomy" id="159749"/>
    <lineage>
        <taxon>Eukaryota</taxon>
        <taxon>Sar</taxon>
        <taxon>Stramenopiles</taxon>
        <taxon>Ochrophyta</taxon>
        <taxon>Bacillariophyta</taxon>
        <taxon>Coscinodiscophyceae</taxon>
        <taxon>Thalassiosirophycidae</taxon>
        <taxon>Thalassiosirales</taxon>
        <taxon>Thalassiosiraceae</taxon>
        <taxon>Thalassiosira</taxon>
    </lineage>
</organism>
<dbReference type="PANTHER" id="PTHR43628:SF1">
    <property type="entry name" value="CHITIN SYNTHASE REGULATORY FACTOR 2-RELATED"/>
    <property type="match status" value="1"/>
</dbReference>
<dbReference type="GO" id="GO:0005737">
    <property type="term" value="C:cytoplasm"/>
    <property type="evidence" value="ECO:0007669"/>
    <property type="project" value="UniProtKB-ARBA"/>
</dbReference>
<dbReference type="SUPFAM" id="SSF57850">
    <property type="entry name" value="RING/U-box"/>
    <property type="match status" value="1"/>
</dbReference>
<dbReference type="Pfam" id="PF08238">
    <property type="entry name" value="Sel1"/>
    <property type="match status" value="2"/>
</dbReference>
<dbReference type="SUPFAM" id="SSF81901">
    <property type="entry name" value="HCP-like"/>
    <property type="match status" value="1"/>
</dbReference>
<reference evidence="3 4" key="1">
    <citation type="journal article" date="2012" name="Genome Biol.">
        <title>Genome and low-iron response of an oceanic diatom adapted to chronic iron limitation.</title>
        <authorList>
            <person name="Lommer M."/>
            <person name="Specht M."/>
            <person name="Roy A.S."/>
            <person name="Kraemer L."/>
            <person name="Andreson R."/>
            <person name="Gutowska M.A."/>
            <person name="Wolf J."/>
            <person name="Bergner S.V."/>
            <person name="Schilhabel M.B."/>
            <person name="Klostermeier U.C."/>
            <person name="Beiko R.G."/>
            <person name="Rosenstiel P."/>
            <person name="Hippler M."/>
            <person name="Laroche J."/>
        </authorList>
    </citation>
    <scope>NUCLEOTIDE SEQUENCE [LARGE SCALE GENOMIC DNA]</scope>
    <source>
        <strain evidence="3 4">CCMP1005</strain>
    </source>
</reference>
<dbReference type="Gene3D" id="3.30.40.10">
    <property type="entry name" value="Zinc/RING finger domain, C3HC4 (zinc finger)"/>
    <property type="match status" value="1"/>
</dbReference>
<evidence type="ECO:0000313" key="3">
    <source>
        <dbReference type="EMBL" id="EJK52664.1"/>
    </source>
</evidence>
<name>K0RK83_THAOC</name>
<feature type="domain" description="RING-type" evidence="2">
    <location>
        <begin position="107"/>
        <end position="153"/>
    </location>
</feature>
<evidence type="ECO:0000256" key="1">
    <source>
        <dbReference type="PROSITE-ProRule" id="PRU00175"/>
    </source>
</evidence>
<gene>
    <name evidence="3" type="ORF">THAOC_28038</name>
</gene>
<dbReference type="EMBL" id="AGNL01039431">
    <property type="protein sequence ID" value="EJK52664.1"/>
    <property type="molecule type" value="Genomic_DNA"/>
</dbReference>
<dbReference type="InterPro" id="IPR001841">
    <property type="entry name" value="Znf_RING"/>
</dbReference>
<dbReference type="GO" id="GO:0008270">
    <property type="term" value="F:zinc ion binding"/>
    <property type="evidence" value="ECO:0007669"/>
    <property type="project" value="UniProtKB-KW"/>
</dbReference>